<reference evidence="2" key="1">
    <citation type="journal article" date="2022" name="Mol. Ecol. Resour.">
        <title>The genomes of chicory, endive, great burdock and yacon provide insights into Asteraceae palaeo-polyploidization history and plant inulin production.</title>
        <authorList>
            <person name="Fan W."/>
            <person name="Wang S."/>
            <person name="Wang H."/>
            <person name="Wang A."/>
            <person name="Jiang F."/>
            <person name="Liu H."/>
            <person name="Zhao H."/>
            <person name="Xu D."/>
            <person name="Zhang Y."/>
        </authorList>
    </citation>
    <scope>NUCLEOTIDE SEQUENCE [LARGE SCALE GENOMIC DNA]</scope>
    <source>
        <strain evidence="2">cv. Punajuju</strain>
    </source>
</reference>
<reference evidence="1 2" key="2">
    <citation type="journal article" date="2022" name="Mol. Ecol. Resour.">
        <title>The genomes of chicory, endive, great burdock and yacon provide insights into Asteraceae paleo-polyploidization history and plant inulin production.</title>
        <authorList>
            <person name="Fan W."/>
            <person name="Wang S."/>
            <person name="Wang H."/>
            <person name="Wang A."/>
            <person name="Jiang F."/>
            <person name="Liu H."/>
            <person name="Zhao H."/>
            <person name="Xu D."/>
            <person name="Zhang Y."/>
        </authorList>
    </citation>
    <scope>NUCLEOTIDE SEQUENCE [LARGE SCALE GENOMIC DNA]</scope>
    <source>
        <strain evidence="2">cv. Punajuju</strain>
        <tissue evidence="1">Leaves</tissue>
    </source>
</reference>
<evidence type="ECO:0000313" key="1">
    <source>
        <dbReference type="EMBL" id="KAI3780035.1"/>
    </source>
</evidence>
<gene>
    <name evidence="1" type="ORF">L2E82_09890</name>
</gene>
<dbReference type="Proteomes" id="UP001055811">
    <property type="component" value="Linkage Group LG02"/>
</dbReference>
<organism evidence="1 2">
    <name type="scientific">Cichorium intybus</name>
    <name type="common">Chicory</name>
    <dbReference type="NCBI Taxonomy" id="13427"/>
    <lineage>
        <taxon>Eukaryota</taxon>
        <taxon>Viridiplantae</taxon>
        <taxon>Streptophyta</taxon>
        <taxon>Embryophyta</taxon>
        <taxon>Tracheophyta</taxon>
        <taxon>Spermatophyta</taxon>
        <taxon>Magnoliopsida</taxon>
        <taxon>eudicotyledons</taxon>
        <taxon>Gunneridae</taxon>
        <taxon>Pentapetalae</taxon>
        <taxon>asterids</taxon>
        <taxon>campanulids</taxon>
        <taxon>Asterales</taxon>
        <taxon>Asteraceae</taxon>
        <taxon>Cichorioideae</taxon>
        <taxon>Cichorieae</taxon>
        <taxon>Cichoriinae</taxon>
        <taxon>Cichorium</taxon>
    </lineage>
</organism>
<accession>A0ACB9GAF8</accession>
<evidence type="ECO:0000313" key="2">
    <source>
        <dbReference type="Proteomes" id="UP001055811"/>
    </source>
</evidence>
<dbReference type="EMBL" id="CM042010">
    <property type="protein sequence ID" value="KAI3780035.1"/>
    <property type="molecule type" value="Genomic_DNA"/>
</dbReference>
<proteinExistence type="predicted"/>
<protein>
    <submittedName>
        <fullName evidence="1">Uncharacterized protein</fullName>
    </submittedName>
</protein>
<name>A0ACB9GAF8_CICIN</name>
<keyword evidence="2" id="KW-1185">Reference proteome</keyword>
<comment type="caution">
    <text evidence="1">The sequence shown here is derived from an EMBL/GenBank/DDBJ whole genome shotgun (WGS) entry which is preliminary data.</text>
</comment>
<sequence>MSTTSKRRKSPITSFTFFLLRLDAMNAEAFEETGIKESGVSFDNKIDATNLTNITVLDKIQTSRILLRDPTVSNASTNLHHTNKSLCWDNVLGEPFSKYHPKFLKNKIKPEERNTFHFFNSLFFRKLADPDQDLLDASKGKAAFQRVKIWTRKVNLFQKDYIFIPVNYNYHWSLIVICHPGDVATYNVPCVLHMDSIRGSHTGLKGLLQSYLKEEWKERNQEASEEICSRFDNLRFISLELPQQQNSYDCGLFLLHYVELFLKEAPQHFNPFEITQNFNFVSINSKFH</sequence>